<name>A0A915JXS4_ROMCU</name>
<accession>A0A915JXS4</accession>
<evidence type="ECO:0000313" key="2">
    <source>
        <dbReference type="WBParaSite" id="nRc.2.0.1.t30819-RA"/>
    </source>
</evidence>
<protein>
    <submittedName>
        <fullName evidence="2">Uncharacterized protein</fullName>
    </submittedName>
</protein>
<dbReference type="AlphaFoldDB" id="A0A915JXS4"/>
<sequence>MARSAEKIGIFSIFPTKIAGAILFASNLFHCVTYKRFKKSLIEVTNDDEVFKAWPEMGDAPMIMSKKFVIINTSILSCQLKLTISSIFPYLFFLIPDALVATQPPNELNSIESESIHNNYEQDNPKQVRVERLTLLFDNFSSQKKERERTKFTKCKEIQV</sequence>
<proteinExistence type="predicted"/>
<dbReference type="Proteomes" id="UP000887565">
    <property type="component" value="Unplaced"/>
</dbReference>
<evidence type="ECO:0000313" key="1">
    <source>
        <dbReference type="Proteomes" id="UP000887565"/>
    </source>
</evidence>
<dbReference type="WBParaSite" id="nRc.2.0.1.t30819-RA">
    <property type="protein sequence ID" value="nRc.2.0.1.t30819-RA"/>
    <property type="gene ID" value="nRc.2.0.1.g30819"/>
</dbReference>
<organism evidence="1 2">
    <name type="scientific">Romanomermis culicivorax</name>
    <name type="common">Nematode worm</name>
    <dbReference type="NCBI Taxonomy" id="13658"/>
    <lineage>
        <taxon>Eukaryota</taxon>
        <taxon>Metazoa</taxon>
        <taxon>Ecdysozoa</taxon>
        <taxon>Nematoda</taxon>
        <taxon>Enoplea</taxon>
        <taxon>Dorylaimia</taxon>
        <taxon>Mermithida</taxon>
        <taxon>Mermithoidea</taxon>
        <taxon>Mermithidae</taxon>
        <taxon>Romanomermis</taxon>
    </lineage>
</organism>
<reference evidence="2" key="1">
    <citation type="submission" date="2022-11" db="UniProtKB">
        <authorList>
            <consortium name="WormBaseParasite"/>
        </authorList>
    </citation>
    <scope>IDENTIFICATION</scope>
</reference>
<keyword evidence="1" id="KW-1185">Reference proteome</keyword>